<feature type="compositionally biased region" description="Low complexity" evidence="6">
    <location>
        <begin position="1"/>
        <end position="48"/>
    </location>
</feature>
<dbReference type="PANTHER" id="PTHR30603">
    <property type="entry name" value="RNA POLYMERASE SIGMA FACTOR RPO"/>
    <property type="match status" value="1"/>
</dbReference>
<dbReference type="GO" id="GO:0006352">
    <property type="term" value="P:DNA-templated transcription initiation"/>
    <property type="evidence" value="ECO:0007669"/>
    <property type="project" value="UniProtKB-UniRule"/>
</dbReference>
<feature type="region of interest" description="Sigma-70 factor domain-3" evidence="5">
    <location>
        <begin position="300"/>
        <end position="376"/>
    </location>
</feature>
<dbReference type="PROSITE" id="PS00716">
    <property type="entry name" value="SIGMA70_2"/>
    <property type="match status" value="1"/>
</dbReference>
<dbReference type="FunFam" id="1.10.10.10:FF:000004">
    <property type="entry name" value="RNA polymerase sigma factor SigA"/>
    <property type="match status" value="1"/>
</dbReference>
<comment type="function">
    <text evidence="5">Sigma factors are initiation factors that promote the attachment of RNA polymerase to specific initiation sites and are then released. This sigma factor is the primary sigma factor during exponential growth.</text>
</comment>
<evidence type="ECO:0000256" key="1">
    <source>
        <dbReference type="ARBA" id="ARBA00023015"/>
    </source>
</evidence>
<dbReference type="Pfam" id="PF04545">
    <property type="entry name" value="Sigma70_r4"/>
    <property type="match status" value="1"/>
</dbReference>
<dbReference type="SUPFAM" id="SSF88946">
    <property type="entry name" value="Sigma2 domain of RNA polymerase sigma factors"/>
    <property type="match status" value="1"/>
</dbReference>
<dbReference type="InterPro" id="IPR007627">
    <property type="entry name" value="RNA_pol_sigma70_r2"/>
</dbReference>
<comment type="subcellular location">
    <subcellularLocation>
        <location evidence="5">Cytoplasm</location>
    </subcellularLocation>
</comment>
<keyword evidence="1 5" id="KW-0805">Transcription regulation</keyword>
<feature type="domain" description="RNA polymerase sigma-70" evidence="7">
    <location>
        <begin position="245"/>
        <end position="258"/>
    </location>
</feature>
<dbReference type="InterPro" id="IPR007630">
    <property type="entry name" value="RNA_pol_sigma70_r4"/>
</dbReference>
<feature type="region of interest" description="Sigma-70 factor domain-2" evidence="5">
    <location>
        <begin position="221"/>
        <end position="291"/>
    </location>
</feature>
<dbReference type="InterPro" id="IPR013325">
    <property type="entry name" value="RNA_pol_sigma_r2"/>
</dbReference>
<feature type="domain" description="RNA polymerase sigma-70" evidence="8">
    <location>
        <begin position="414"/>
        <end position="440"/>
    </location>
</feature>
<evidence type="ECO:0000256" key="3">
    <source>
        <dbReference type="ARBA" id="ARBA00023125"/>
    </source>
</evidence>
<dbReference type="RefSeq" id="WP_166531404.1">
    <property type="nucleotide sequence ID" value="NZ_VNHW01000001.1"/>
</dbReference>
<dbReference type="GO" id="GO:0003677">
    <property type="term" value="F:DNA binding"/>
    <property type="evidence" value="ECO:0007669"/>
    <property type="project" value="UniProtKB-UniRule"/>
</dbReference>
<dbReference type="EMBL" id="VNHW01000001">
    <property type="protein sequence ID" value="TYP90654.1"/>
    <property type="molecule type" value="Genomic_DNA"/>
</dbReference>
<dbReference type="GO" id="GO:0016987">
    <property type="term" value="F:sigma factor activity"/>
    <property type="evidence" value="ECO:0007669"/>
    <property type="project" value="UniProtKB-UniRule"/>
</dbReference>
<keyword evidence="3 5" id="KW-0238">DNA-binding</keyword>
<proteinExistence type="inferred from homology"/>
<feature type="compositionally biased region" description="Low complexity" evidence="6">
    <location>
        <begin position="56"/>
        <end position="71"/>
    </location>
</feature>
<dbReference type="FunFam" id="1.10.601.10:FF:000001">
    <property type="entry name" value="RNA polymerase sigma factor SigA"/>
    <property type="match status" value="1"/>
</dbReference>
<dbReference type="InterPro" id="IPR050239">
    <property type="entry name" value="Sigma-70_RNA_pol_init_factors"/>
</dbReference>
<dbReference type="InterPro" id="IPR014284">
    <property type="entry name" value="RNA_pol_sigma-70_dom"/>
</dbReference>
<dbReference type="NCBIfam" id="NF004561">
    <property type="entry name" value="PRK05901.1-3"/>
    <property type="match status" value="1"/>
</dbReference>
<dbReference type="AlphaFoldDB" id="A0A5S5D5G2"/>
<dbReference type="Gene3D" id="1.10.10.10">
    <property type="entry name" value="Winged helix-like DNA-binding domain superfamily/Winged helix DNA-binding domain"/>
    <property type="match status" value="2"/>
</dbReference>
<dbReference type="FunFam" id="1.10.601.10:FF:000003">
    <property type="entry name" value="RNA polymerase sigma factor SigA"/>
    <property type="match status" value="1"/>
</dbReference>
<feature type="region of interest" description="Disordered" evidence="6">
    <location>
        <begin position="1"/>
        <end position="73"/>
    </location>
</feature>
<dbReference type="HAMAP" id="MF_00963">
    <property type="entry name" value="Sigma70_RpoD_SigA"/>
    <property type="match status" value="1"/>
</dbReference>
<feature type="DNA-binding region" description="H-T-H motif" evidence="5">
    <location>
        <begin position="415"/>
        <end position="434"/>
    </location>
</feature>
<dbReference type="Gene3D" id="1.10.601.10">
    <property type="entry name" value="RNA Polymerase Primary Sigma Factor"/>
    <property type="match status" value="2"/>
</dbReference>
<organism evidence="9 10">
    <name type="scientific">Blastococcus xanthinilyticus</name>
    <dbReference type="NCBI Taxonomy" id="1564164"/>
    <lineage>
        <taxon>Bacteria</taxon>
        <taxon>Bacillati</taxon>
        <taxon>Actinomycetota</taxon>
        <taxon>Actinomycetes</taxon>
        <taxon>Geodermatophilales</taxon>
        <taxon>Geodermatophilaceae</taxon>
        <taxon>Blastococcus</taxon>
    </lineage>
</organism>
<dbReference type="InterPro" id="IPR013324">
    <property type="entry name" value="RNA_pol_sigma_r3/r4-like"/>
</dbReference>
<feature type="short sequence motif" description="Interaction with polymerase core subunit RpoC" evidence="5">
    <location>
        <begin position="245"/>
        <end position="248"/>
    </location>
</feature>
<dbReference type="InterPro" id="IPR009042">
    <property type="entry name" value="RNA_pol_sigma70_r1_2"/>
</dbReference>
<accession>A0A5S5D5G2</accession>
<dbReference type="InterPro" id="IPR012760">
    <property type="entry name" value="RNA_pol_sigma_RpoD_C"/>
</dbReference>
<dbReference type="NCBIfam" id="NF004560">
    <property type="entry name" value="PRK05901.1-1"/>
    <property type="match status" value="1"/>
</dbReference>
<keyword evidence="5" id="KW-0963">Cytoplasm</keyword>
<protein>
    <recommendedName>
        <fullName evidence="5">RNA polymerase sigma factor SigA</fullName>
    </recommendedName>
</protein>
<gene>
    <name evidence="5" type="primary">sigA</name>
    <name evidence="9" type="ORF">BD833_101372</name>
</gene>
<dbReference type="PANTHER" id="PTHR30603:SF59">
    <property type="entry name" value="RNA POLYMERASE PRINCIPAL SIGMA FACTOR HRDA"/>
    <property type="match status" value="1"/>
</dbReference>
<evidence type="ECO:0000256" key="5">
    <source>
        <dbReference type="HAMAP-Rule" id="MF_00963"/>
    </source>
</evidence>
<keyword evidence="4 5" id="KW-0804">Transcription</keyword>
<dbReference type="SUPFAM" id="SSF88659">
    <property type="entry name" value="Sigma3 and sigma4 domains of RNA polymerase sigma factors"/>
    <property type="match status" value="2"/>
</dbReference>
<name>A0A5S5D5G2_9ACTN</name>
<dbReference type="Pfam" id="PF00140">
    <property type="entry name" value="Sigma70_r1_2"/>
    <property type="match status" value="1"/>
</dbReference>
<dbReference type="PRINTS" id="PR00046">
    <property type="entry name" value="SIGMA70FCT"/>
</dbReference>
<comment type="caution">
    <text evidence="9">The sequence shown here is derived from an EMBL/GenBank/DDBJ whole genome shotgun (WGS) entry which is preliminary data.</text>
</comment>
<evidence type="ECO:0000259" key="8">
    <source>
        <dbReference type="PROSITE" id="PS00716"/>
    </source>
</evidence>
<evidence type="ECO:0000256" key="2">
    <source>
        <dbReference type="ARBA" id="ARBA00023082"/>
    </source>
</evidence>
<dbReference type="InterPro" id="IPR036388">
    <property type="entry name" value="WH-like_DNA-bd_sf"/>
</dbReference>
<dbReference type="InterPro" id="IPR000943">
    <property type="entry name" value="RNA_pol_sigma70"/>
</dbReference>
<evidence type="ECO:0000313" key="9">
    <source>
        <dbReference type="EMBL" id="TYP90654.1"/>
    </source>
</evidence>
<dbReference type="NCBIfam" id="TIGR02937">
    <property type="entry name" value="sigma70-ECF"/>
    <property type="match status" value="1"/>
</dbReference>
<dbReference type="NCBIfam" id="NF005920">
    <property type="entry name" value="PRK07921.1"/>
    <property type="match status" value="1"/>
</dbReference>
<dbReference type="NCBIfam" id="TIGR02393">
    <property type="entry name" value="RpoD_Cterm"/>
    <property type="match status" value="1"/>
</dbReference>
<evidence type="ECO:0000256" key="6">
    <source>
        <dbReference type="SAM" id="MobiDB-lite"/>
    </source>
</evidence>
<dbReference type="GO" id="GO:0005737">
    <property type="term" value="C:cytoplasm"/>
    <property type="evidence" value="ECO:0007669"/>
    <property type="project" value="UniProtKB-SubCell"/>
</dbReference>
<comment type="similarity">
    <text evidence="5">Belongs to the sigma-70 factor family. RpoD/SigA subfamily.</text>
</comment>
<reference evidence="9 10" key="1">
    <citation type="submission" date="2019-07" db="EMBL/GenBank/DDBJ databases">
        <title>Genomic Encyclopedia of Archaeal and Bacterial Type Strains, Phase II (KMG-II): from individual species to whole genera.</title>
        <authorList>
            <person name="Goeker M."/>
        </authorList>
    </citation>
    <scope>NUCLEOTIDE SEQUENCE [LARGE SCALE GENOMIC DNA]</scope>
    <source>
        <strain evidence="9 10">DSM 46842</strain>
    </source>
</reference>
<dbReference type="CDD" id="cd06171">
    <property type="entry name" value="Sigma70_r4"/>
    <property type="match status" value="1"/>
</dbReference>
<evidence type="ECO:0000259" key="7">
    <source>
        <dbReference type="PROSITE" id="PS00715"/>
    </source>
</evidence>
<keyword evidence="2 5" id="KW-0731">Sigma factor</keyword>
<sequence>MPADQPAPEAAEASTRSTAAATGNRARTSAAAAKTAKTVTAAADGAAKPARKRAPAKTAAKAKPAVVPSPGAGEGTVLTAVATDGSTVAVVDAGAEGLKLDDAVVTGKDGVVVAAAEDETPEAEAGFEWDDEEESEALRQARKDAELTASADSVRAYLKQIGKVALLNAEEEVDLAKRIEAGLYGSERLRQVEEEGQKISPQMRRDLNWIVRDGERAKNHLLEANLRLVVSLAKRYTGRGMAFLDLIQEGNLGLIRAVEKFDYTKGYKFSTYATWWIRQAITRAMADQARTIRIPVHMVEVINKLGRIQRELLQDLGREPTPEELAKEMDITPDKVLEIQQYAREPISLDQTIGDEGDSQLGDFIEDSEAVVAVDAVSFTLMQDQLTSVLQTLSEREAGVVRLRFGLTDGQPRTLDEIGQVYGVTRERIRQIESKTMSKLRHPSRSQVLRDYLD</sequence>
<dbReference type="PROSITE" id="PS00715">
    <property type="entry name" value="SIGMA70_1"/>
    <property type="match status" value="1"/>
</dbReference>
<dbReference type="FunFam" id="1.10.10.10:FF:000002">
    <property type="entry name" value="RNA polymerase sigma factor SigA"/>
    <property type="match status" value="1"/>
</dbReference>
<dbReference type="Proteomes" id="UP000322499">
    <property type="component" value="Unassembled WGS sequence"/>
</dbReference>
<dbReference type="InterPro" id="IPR028630">
    <property type="entry name" value="Sigma70_RpoD"/>
</dbReference>
<dbReference type="Pfam" id="PF04539">
    <property type="entry name" value="Sigma70_r3"/>
    <property type="match status" value="1"/>
</dbReference>
<dbReference type="Pfam" id="PF04542">
    <property type="entry name" value="Sigma70_r2"/>
    <property type="match status" value="1"/>
</dbReference>
<evidence type="ECO:0000313" key="10">
    <source>
        <dbReference type="Proteomes" id="UP000322499"/>
    </source>
</evidence>
<dbReference type="InterPro" id="IPR007624">
    <property type="entry name" value="RNA_pol_sigma70_r3"/>
</dbReference>
<keyword evidence="10" id="KW-1185">Reference proteome</keyword>
<comment type="subunit">
    <text evidence="5">Interacts transiently with the RNA polymerase catalytic core.</text>
</comment>
<feature type="region of interest" description="Sigma-70 factor domain-4" evidence="5">
    <location>
        <begin position="389"/>
        <end position="442"/>
    </location>
</feature>
<evidence type="ECO:0000256" key="4">
    <source>
        <dbReference type="ARBA" id="ARBA00023163"/>
    </source>
</evidence>